<evidence type="ECO:0000256" key="7">
    <source>
        <dbReference type="ARBA" id="ARBA00023145"/>
    </source>
</evidence>
<dbReference type="AlphaFoldDB" id="A0A8B8FZ01"/>
<dbReference type="InterPro" id="IPR000169">
    <property type="entry name" value="Pept_cys_AS"/>
</dbReference>
<keyword evidence="5" id="KW-0378">Hydrolase</keyword>
<keyword evidence="4 10" id="KW-0732">Signal</keyword>
<feature type="domain" description="Peptidase C1A papain C-terminal" evidence="12">
    <location>
        <begin position="365"/>
        <end position="584"/>
    </location>
</feature>
<dbReference type="PRINTS" id="PR00705">
    <property type="entry name" value="PAPAIN"/>
</dbReference>
<dbReference type="RefSeq" id="XP_025416027.1">
    <property type="nucleotide sequence ID" value="XM_025560242.1"/>
</dbReference>
<evidence type="ECO:0000256" key="5">
    <source>
        <dbReference type="ARBA" id="ARBA00022801"/>
    </source>
</evidence>
<dbReference type="InterPro" id="IPR013201">
    <property type="entry name" value="Prot_inhib_I29"/>
</dbReference>
<dbReference type="InterPro" id="IPR025661">
    <property type="entry name" value="Pept_asp_AS"/>
</dbReference>
<comment type="similarity">
    <text evidence="2">Belongs to the cystatin family.</text>
</comment>
<evidence type="ECO:0000313" key="14">
    <source>
        <dbReference type="Proteomes" id="UP000694846"/>
    </source>
</evidence>
<dbReference type="SMART" id="SM00645">
    <property type="entry name" value="Pept_C1"/>
    <property type="match status" value="1"/>
</dbReference>
<feature type="chain" id="PRO_5034264474" evidence="10">
    <location>
        <begin position="22"/>
        <end position="586"/>
    </location>
</feature>
<keyword evidence="6" id="KW-0788">Thiol protease</keyword>
<dbReference type="Pfam" id="PF08246">
    <property type="entry name" value="Inhibitor_I29"/>
    <property type="match status" value="1"/>
</dbReference>
<keyword evidence="3" id="KW-0645">Protease</keyword>
<dbReference type="SUPFAM" id="SSF54001">
    <property type="entry name" value="Cysteine proteinases"/>
    <property type="match status" value="1"/>
</dbReference>
<feature type="domain" description="Cystatin" evidence="11">
    <location>
        <begin position="149"/>
        <end position="248"/>
    </location>
</feature>
<feature type="signal peptide" evidence="10">
    <location>
        <begin position="1"/>
        <end position="21"/>
    </location>
</feature>
<dbReference type="InterPro" id="IPR046350">
    <property type="entry name" value="Cystatin_sf"/>
</dbReference>
<dbReference type="CDD" id="cd00042">
    <property type="entry name" value="CY"/>
    <property type="match status" value="2"/>
</dbReference>
<evidence type="ECO:0000259" key="12">
    <source>
        <dbReference type="SMART" id="SM00645"/>
    </source>
</evidence>
<dbReference type="InterPro" id="IPR018073">
    <property type="entry name" value="Prot_inh_cystat_CS"/>
</dbReference>
<feature type="domain" description="Cystatin" evidence="11">
    <location>
        <begin position="27"/>
        <end position="129"/>
    </location>
</feature>
<dbReference type="Pfam" id="PF00031">
    <property type="entry name" value="Cystatin"/>
    <property type="match status" value="2"/>
</dbReference>
<dbReference type="Gene3D" id="3.10.450.10">
    <property type="match status" value="2"/>
</dbReference>
<evidence type="ECO:0000256" key="8">
    <source>
        <dbReference type="ARBA" id="ARBA00023157"/>
    </source>
</evidence>
<dbReference type="GeneID" id="112687500"/>
<gene>
    <name evidence="15" type="primary">LOC112687500</name>
</gene>
<evidence type="ECO:0000256" key="3">
    <source>
        <dbReference type="ARBA" id="ARBA00022670"/>
    </source>
</evidence>
<name>A0A8B8FZ01_9HEMI</name>
<dbReference type="GO" id="GO:0008234">
    <property type="term" value="F:cysteine-type peptidase activity"/>
    <property type="evidence" value="ECO:0007669"/>
    <property type="project" value="UniProtKB-KW"/>
</dbReference>
<dbReference type="Proteomes" id="UP000694846">
    <property type="component" value="Unplaced"/>
</dbReference>
<feature type="domain" description="Cathepsin propeptide inhibitor" evidence="13">
    <location>
        <begin position="280"/>
        <end position="337"/>
    </location>
</feature>
<accession>A0A8B8FZ01</accession>
<keyword evidence="8" id="KW-1015">Disulfide bond</keyword>
<dbReference type="Gene3D" id="3.90.70.10">
    <property type="entry name" value="Cysteine proteinases"/>
    <property type="match status" value="1"/>
</dbReference>
<evidence type="ECO:0000256" key="9">
    <source>
        <dbReference type="ARBA" id="ARBA00023180"/>
    </source>
</evidence>
<sequence length="586" mass="65496">MKLLFLGFCLCIVFLLENVSAQIHKPSPPGGYSSIDADSEKIKNLALFSLDSITQQTMSKRSLGLIRVISAKTQVVAGINYKINLMVCETDSTKRENIVMDYESCRTCDVIIWEQAWSNNTNVTKVACSKPSEMTSLSKVAVSKRDIHENKKLGTKINLNSDDKNVQDIVAYALLSVNQQEGSGKSHILSKIINVSKQIVSGIIYYIELEICENSASKNDEKKCKICNINVWEQSWLKNHTITKMNCDEHLKSMVEVTNSAKETTKKLNFDDRFQLKTKFEDFMNVHNKLYPSLEEKNKRFRIFAANMKRVKLLQDNEQGTAIYGATQFSDLTKNEFKKKYLGLNPSMKSKKSLPMAEISYDVSIPDEFDWRDHNAVTPVKNQGSCGSCWAFSAIANIEGQYALKSGELLSLSEQELIDCDDLDNGCGGGLMTQAFEAVENLGGLETESDYPYEAHADRKGCQLKKKELKVSISKAVNVSTNEEDIAQFLFKHGPLSVGVNANAMQFYMGGVSHPIHALCSPKSLDHGVTVVGYGVHKYSYLNVSLPFWTIKNSWGDKWGIQGYYLLYRGDGSCGVNQMVSSAIID</sequence>
<evidence type="ECO:0000259" key="11">
    <source>
        <dbReference type="SMART" id="SM00043"/>
    </source>
</evidence>
<dbReference type="InterPro" id="IPR013128">
    <property type="entry name" value="Peptidase_C1A"/>
</dbReference>
<dbReference type="FunFam" id="3.90.70.10:FF:000130">
    <property type="entry name" value="Cysteine proteinase 1"/>
    <property type="match status" value="1"/>
</dbReference>
<dbReference type="SMART" id="SM00043">
    <property type="entry name" value="CY"/>
    <property type="match status" value="2"/>
</dbReference>
<dbReference type="InterPro" id="IPR000668">
    <property type="entry name" value="Peptidase_C1A_C"/>
</dbReference>
<evidence type="ECO:0000256" key="2">
    <source>
        <dbReference type="ARBA" id="ARBA00009403"/>
    </source>
</evidence>
<evidence type="ECO:0000259" key="13">
    <source>
        <dbReference type="SMART" id="SM00848"/>
    </source>
</evidence>
<evidence type="ECO:0000256" key="4">
    <source>
        <dbReference type="ARBA" id="ARBA00022729"/>
    </source>
</evidence>
<protein>
    <submittedName>
        <fullName evidence="15">Cathepsin L-like isoform X2</fullName>
    </submittedName>
</protein>
<reference evidence="15" key="1">
    <citation type="submission" date="2025-08" db="UniProtKB">
        <authorList>
            <consortium name="RefSeq"/>
        </authorList>
    </citation>
    <scope>IDENTIFICATION</scope>
    <source>
        <tissue evidence="15">Whole body</tissue>
    </source>
</reference>
<organism evidence="14 15">
    <name type="scientific">Sipha flava</name>
    <name type="common">yellow sugarcane aphid</name>
    <dbReference type="NCBI Taxonomy" id="143950"/>
    <lineage>
        <taxon>Eukaryota</taxon>
        <taxon>Metazoa</taxon>
        <taxon>Ecdysozoa</taxon>
        <taxon>Arthropoda</taxon>
        <taxon>Hexapoda</taxon>
        <taxon>Insecta</taxon>
        <taxon>Pterygota</taxon>
        <taxon>Neoptera</taxon>
        <taxon>Paraneoptera</taxon>
        <taxon>Hemiptera</taxon>
        <taxon>Sternorrhyncha</taxon>
        <taxon>Aphidomorpha</taxon>
        <taxon>Aphidoidea</taxon>
        <taxon>Aphididae</taxon>
        <taxon>Sipha</taxon>
    </lineage>
</organism>
<dbReference type="InterPro" id="IPR038765">
    <property type="entry name" value="Papain-like_cys_pep_sf"/>
</dbReference>
<dbReference type="CDD" id="cd02248">
    <property type="entry name" value="Peptidase_C1A"/>
    <property type="match status" value="1"/>
</dbReference>
<dbReference type="OrthoDB" id="387093at2759"/>
<evidence type="ECO:0000256" key="1">
    <source>
        <dbReference type="ARBA" id="ARBA00008455"/>
    </source>
</evidence>
<evidence type="ECO:0000313" key="15">
    <source>
        <dbReference type="RefSeq" id="XP_025416027.1"/>
    </source>
</evidence>
<dbReference type="GO" id="GO:0004869">
    <property type="term" value="F:cysteine-type endopeptidase inhibitor activity"/>
    <property type="evidence" value="ECO:0007669"/>
    <property type="project" value="InterPro"/>
</dbReference>
<comment type="similarity">
    <text evidence="1">Belongs to the peptidase C1 family.</text>
</comment>
<keyword evidence="14" id="KW-1185">Reference proteome</keyword>
<dbReference type="Pfam" id="PF00112">
    <property type="entry name" value="Peptidase_C1"/>
    <property type="match status" value="1"/>
</dbReference>
<dbReference type="InterPro" id="IPR025660">
    <property type="entry name" value="Pept_his_AS"/>
</dbReference>
<dbReference type="PROSITE" id="PS00639">
    <property type="entry name" value="THIOL_PROTEASE_HIS"/>
    <property type="match status" value="1"/>
</dbReference>
<keyword evidence="9" id="KW-0325">Glycoprotein</keyword>
<dbReference type="PANTHER" id="PTHR12411">
    <property type="entry name" value="CYSTEINE PROTEASE FAMILY C1-RELATED"/>
    <property type="match status" value="1"/>
</dbReference>
<dbReference type="GO" id="GO:0006508">
    <property type="term" value="P:proteolysis"/>
    <property type="evidence" value="ECO:0007669"/>
    <property type="project" value="UniProtKB-KW"/>
</dbReference>
<evidence type="ECO:0000256" key="10">
    <source>
        <dbReference type="SAM" id="SignalP"/>
    </source>
</evidence>
<dbReference type="PROSITE" id="PS00640">
    <property type="entry name" value="THIOL_PROTEASE_ASN"/>
    <property type="match status" value="1"/>
</dbReference>
<dbReference type="PROSITE" id="PS00287">
    <property type="entry name" value="CYSTATIN"/>
    <property type="match status" value="1"/>
</dbReference>
<dbReference type="SMART" id="SM00848">
    <property type="entry name" value="Inhibitor_I29"/>
    <property type="match status" value="1"/>
</dbReference>
<proteinExistence type="inferred from homology"/>
<dbReference type="PROSITE" id="PS00139">
    <property type="entry name" value="THIOL_PROTEASE_CYS"/>
    <property type="match status" value="1"/>
</dbReference>
<keyword evidence="7" id="KW-0865">Zymogen</keyword>
<dbReference type="SUPFAM" id="SSF54403">
    <property type="entry name" value="Cystatin/monellin"/>
    <property type="match status" value="2"/>
</dbReference>
<dbReference type="InterPro" id="IPR039417">
    <property type="entry name" value="Peptidase_C1A_papain-like"/>
</dbReference>
<evidence type="ECO:0000256" key="6">
    <source>
        <dbReference type="ARBA" id="ARBA00022807"/>
    </source>
</evidence>
<dbReference type="InterPro" id="IPR000010">
    <property type="entry name" value="Cystatin_dom"/>
</dbReference>